<dbReference type="Pfam" id="PF15420">
    <property type="entry name" value="Abhydrolase_9_N"/>
    <property type="match status" value="1"/>
</dbReference>
<evidence type="ECO:0000313" key="3">
    <source>
        <dbReference type="EMBL" id="QIP42325.1"/>
    </source>
</evidence>
<keyword evidence="1" id="KW-0812">Transmembrane</keyword>
<organism evidence="3 4">
    <name type="scientific">Rhodococcus erythropolis</name>
    <name type="common">Arthrobacter picolinophilus</name>
    <dbReference type="NCBI Taxonomy" id="1833"/>
    <lineage>
        <taxon>Bacteria</taxon>
        <taxon>Bacillati</taxon>
        <taxon>Actinomycetota</taxon>
        <taxon>Actinomycetes</taxon>
        <taxon>Mycobacteriales</taxon>
        <taxon>Nocardiaceae</taxon>
        <taxon>Rhodococcus</taxon>
        <taxon>Rhodococcus erythropolis group</taxon>
    </lineage>
</organism>
<evidence type="ECO:0000259" key="2">
    <source>
        <dbReference type="Pfam" id="PF15420"/>
    </source>
</evidence>
<proteinExistence type="predicted"/>
<dbReference type="InterPro" id="IPR027788">
    <property type="entry name" value="Alpha/beta-hydrolase_N_dom"/>
</dbReference>
<evidence type="ECO:0000313" key="4">
    <source>
        <dbReference type="Proteomes" id="UP000502345"/>
    </source>
</evidence>
<feature type="transmembrane region" description="Helical" evidence="1">
    <location>
        <begin position="37"/>
        <end position="58"/>
    </location>
</feature>
<protein>
    <recommendedName>
        <fullName evidence="2">Alpha/beta-hydrolase N-terminal domain-containing protein</fullName>
    </recommendedName>
</protein>
<dbReference type="Proteomes" id="UP000502345">
    <property type="component" value="Chromosome"/>
</dbReference>
<keyword evidence="1" id="KW-1133">Transmembrane helix</keyword>
<keyword evidence="1" id="KW-0472">Membrane</keyword>
<feature type="transmembrane region" description="Helical" evidence="1">
    <location>
        <begin position="70"/>
        <end position="94"/>
    </location>
</feature>
<reference evidence="3 4" key="1">
    <citation type="submission" date="2020-03" db="EMBL/GenBank/DDBJ databases">
        <title>Screen low temperature-resistant strains for efficient degradation of petroleum hydrocarbons under the low temperature.</title>
        <authorList>
            <person name="Wang Y."/>
            <person name="Chen J."/>
        </authorList>
    </citation>
    <scope>NUCLEOTIDE SEQUENCE [LARGE SCALE GENOMIC DNA]</scope>
    <source>
        <strain evidence="3 4">KB1</strain>
    </source>
</reference>
<feature type="domain" description="Alpha/beta-hydrolase N-terminal" evidence="2">
    <location>
        <begin position="60"/>
        <end position="167"/>
    </location>
</feature>
<dbReference type="EMBL" id="CP050124">
    <property type="protein sequence ID" value="QIP42325.1"/>
    <property type="molecule type" value="Genomic_DNA"/>
</dbReference>
<gene>
    <name evidence="3" type="ORF">G9444_5082</name>
</gene>
<name>A0A6G9CZ48_RHOER</name>
<accession>A0A6G9CZ48</accession>
<evidence type="ECO:0000256" key="1">
    <source>
        <dbReference type="SAM" id="Phobius"/>
    </source>
</evidence>
<sequence>MVDSGELTSSDSQPQEHHLRLAVPAPLEKLDNRFTEWAWGLLKLDFTGIAFAAFFFCWSLTPSLLPRDWLFQGLIGGINSAIGYGVGTAIGWAVERYLLSGRRWWPLPEPVPSAIKVFVPVASIVAAIIMLVYAAGWQREIAALTDAEGTTTSGYIRTLGLSLLVGGPAHLDLAGPPRSGETDCPTADAAVPLVTVGGQWRRCPGCHRPVLHAGRRRPGPRNLCSDQLDLQSAELDHSRRRRRTAGSDEIG</sequence>
<feature type="transmembrane region" description="Helical" evidence="1">
    <location>
        <begin position="114"/>
        <end position="135"/>
    </location>
</feature>
<dbReference type="AlphaFoldDB" id="A0A6G9CZ48"/>